<reference evidence="1" key="2">
    <citation type="submission" date="2024-10" db="UniProtKB">
        <authorList>
            <consortium name="EnsemblProtists"/>
        </authorList>
    </citation>
    <scope>IDENTIFICATION</scope>
</reference>
<dbReference type="AlphaFoldDB" id="A0A0D3K097"/>
<keyword evidence="2" id="KW-1185">Reference proteome</keyword>
<dbReference type="EnsemblProtists" id="EOD31446">
    <property type="protein sequence ID" value="EOD31446"/>
    <property type="gene ID" value="EMIHUDRAFT_231821"/>
</dbReference>
<evidence type="ECO:0008006" key="3">
    <source>
        <dbReference type="Google" id="ProtNLM"/>
    </source>
</evidence>
<dbReference type="SUPFAM" id="SSF51430">
    <property type="entry name" value="NAD(P)-linked oxidoreductase"/>
    <property type="match status" value="1"/>
</dbReference>
<reference evidence="2" key="1">
    <citation type="journal article" date="2013" name="Nature">
        <title>Pan genome of the phytoplankton Emiliania underpins its global distribution.</title>
        <authorList>
            <person name="Read B.A."/>
            <person name="Kegel J."/>
            <person name="Klute M.J."/>
            <person name="Kuo A."/>
            <person name="Lefebvre S.C."/>
            <person name="Maumus F."/>
            <person name="Mayer C."/>
            <person name="Miller J."/>
            <person name="Monier A."/>
            <person name="Salamov A."/>
            <person name="Young J."/>
            <person name="Aguilar M."/>
            <person name="Claverie J.M."/>
            <person name="Frickenhaus S."/>
            <person name="Gonzalez K."/>
            <person name="Herman E.K."/>
            <person name="Lin Y.C."/>
            <person name="Napier J."/>
            <person name="Ogata H."/>
            <person name="Sarno A.F."/>
            <person name="Shmutz J."/>
            <person name="Schroeder D."/>
            <person name="de Vargas C."/>
            <person name="Verret F."/>
            <person name="von Dassow P."/>
            <person name="Valentin K."/>
            <person name="Van de Peer Y."/>
            <person name="Wheeler G."/>
            <person name="Dacks J.B."/>
            <person name="Delwiche C.F."/>
            <person name="Dyhrman S.T."/>
            <person name="Glockner G."/>
            <person name="John U."/>
            <person name="Richards T."/>
            <person name="Worden A.Z."/>
            <person name="Zhang X."/>
            <person name="Grigoriev I.V."/>
            <person name="Allen A.E."/>
            <person name="Bidle K."/>
            <person name="Borodovsky M."/>
            <person name="Bowler C."/>
            <person name="Brownlee C."/>
            <person name="Cock J.M."/>
            <person name="Elias M."/>
            <person name="Gladyshev V.N."/>
            <person name="Groth M."/>
            <person name="Guda C."/>
            <person name="Hadaegh A."/>
            <person name="Iglesias-Rodriguez M.D."/>
            <person name="Jenkins J."/>
            <person name="Jones B.M."/>
            <person name="Lawson T."/>
            <person name="Leese F."/>
            <person name="Lindquist E."/>
            <person name="Lobanov A."/>
            <person name="Lomsadze A."/>
            <person name="Malik S.B."/>
            <person name="Marsh M.E."/>
            <person name="Mackinder L."/>
            <person name="Mock T."/>
            <person name="Mueller-Roeber B."/>
            <person name="Pagarete A."/>
            <person name="Parker M."/>
            <person name="Probert I."/>
            <person name="Quesneville H."/>
            <person name="Raines C."/>
            <person name="Rensing S.A."/>
            <person name="Riano-Pachon D.M."/>
            <person name="Richier S."/>
            <person name="Rokitta S."/>
            <person name="Shiraiwa Y."/>
            <person name="Soanes D.M."/>
            <person name="van der Giezen M."/>
            <person name="Wahlund T.M."/>
            <person name="Williams B."/>
            <person name="Wilson W."/>
            <person name="Wolfe G."/>
            <person name="Wurch L.L."/>
        </authorList>
    </citation>
    <scope>NUCLEOTIDE SEQUENCE</scope>
</reference>
<organism evidence="1 2">
    <name type="scientific">Emiliania huxleyi (strain CCMP1516)</name>
    <dbReference type="NCBI Taxonomy" id="280463"/>
    <lineage>
        <taxon>Eukaryota</taxon>
        <taxon>Haptista</taxon>
        <taxon>Haptophyta</taxon>
        <taxon>Prymnesiophyceae</taxon>
        <taxon>Isochrysidales</taxon>
        <taxon>Noelaerhabdaceae</taxon>
        <taxon>Emiliania</taxon>
    </lineage>
</organism>
<dbReference type="PaxDb" id="2903-EOD29182"/>
<dbReference type="Proteomes" id="UP000013827">
    <property type="component" value="Unassembled WGS sequence"/>
</dbReference>
<dbReference type="KEGG" id="ehx:EMIHUDRAFT_203709"/>
<dbReference type="KEGG" id="ehx:EMIHUDRAFT_231821"/>
<sequence>MASGRLGACTGYLDGYTAPDTELTEEDGTAGDARPAAAYAFVRLSPCGIGPPYGSGSGGTSLASLSHAGLALATTLPFAADGCSRDPLVRALAERHGASPAQLLLRWSTQLGLM</sequence>
<dbReference type="GeneID" id="19046532"/>
<dbReference type="HOGENOM" id="CLU_2125788_0_0_1"/>
<dbReference type="InterPro" id="IPR036812">
    <property type="entry name" value="NAD(P)_OxRdtase_dom_sf"/>
</dbReference>
<evidence type="ECO:0000313" key="2">
    <source>
        <dbReference type="Proteomes" id="UP000013827"/>
    </source>
</evidence>
<proteinExistence type="predicted"/>
<dbReference type="Gene3D" id="3.20.20.100">
    <property type="entry name" value="NADP-dependent oxidoreductase domain"/>
    <property type="match status" value="1"/>
</dbReference>
<protein>
    <recommendedName>
        <fullName evidence="3">NADP-dependent oxidoreductase domain-containing protein</fullName>
    </recommendedName>
</protein>
<dbReference type="GeneID" id="17276719"/>
<dbReference type="RefSeq" id="XP_005781611.1">
    <property type="nucleotide sequence ID" value="XM_005781554.1"/>
</dbReference>
<evidence type="ECO:0000313" key="1">
    <source>
        <dbReference type="EnsemblProtists" id="EOD29182"/>
    </source>
</evidence>
<accession>A0A0D3K097</accession>
<dbReference type="EnsemblProtists" id="EOD29182">
    <property type="protein sequence ID" value="EOD29182"/>
    <property type="gene ID" value="EMIHUDRAFT_203709"/>
</dbReference>
<dbReference type="RefSeq" id="XP_005783875.1">
    <property type="nucleotide sequence ID" value="XM_005783818.1"/>
</dbReference>
<name>A0A0D3K097_EMIH1</name>